<feature type="region of interest" description="Disordered" evidence="1">
    <location>
        <begin position="44"/>
        <end position="84"/>
    </location>
</feature>
<dbReference type="PANTHER" id="PTHR11635:SF152">
    <property type="entry name" value="CAMP-DEPENDENT PROTEIN KINASE TYPE I REGULATORY SUBUNIT-RELATED"/>
    <property type="match status" value="1"/>
</dbReference>
<organism evidence="3 4">
    <name type="scientific">Leptomonas pyrrhocoris</name>
    <name type="common">Firebug parasite</name>
    <dbReference type="NCBI Taxonomy" id="157538"/>
    <lineage>
        <taxon>Eukaryota</taxon>
        <taxon>Discoba</taxon>
        <taxon>Euglenozoa</taxon>
        <taxon>Kinetoplastea</taxon>
        <taxon>Metakinetoplastina</taxon>
        <taxon>Trypanosomatida</taxon>
        <taxon>Trypanosomatidae</taxon>
        <taxon>Leishmaniinae</taxon>
        <taxon>Leptomonas</taxon>
    </lineage>
</organism>
<dbReference type="GO" id="GO:0005952">
    <property type="term" value="C:cAMP-dependent protein kinase complex"/>
    <property type="evidence" value="ECO:0007669"/>
    <property type="project" value="InterPro"/>
</dbReference>
<dbReference type="GO" id="GO:0030552">
    <property type="term" value="F:cAMP binding"/>
    <property type="evidence" value="ECO:0007669"/>
    <property type="project" value="TreeGrafter"/>
</dbReference>
<dbReference type="GO" id="GO:0004862">
    <property type="term" value="F:cAMP-dependent protein kinase inhibitor activity"/>
    <property type="evidence" value="ECO:0007669"/>
    <property type="project" value="TreeGrafter"/>
</dbReference>
<dbReference type="InterPro" id="IPR014710">
    <property type="entry name" value="RmlC-like_jellyroll"/>
</dbReference>
<evidence type="ECO:0000313" key="4">
    <source>
        <dbReference type="Proteomes" id="UP000037923"/>
    </source>
</evidence>
<dbReference type="InterPro" id="IPR000595">
    <property type="entry name" value="cNMP-bd_dom"/>
</dbReference>
<dbReference type="RefSeq" id="XP_015652373.1">
    <property type="nucleotide sequence ID" value="XM_015809053.1"/>
</dbReference>
<dbReference type="EMBL" id="LGTL01000032">
    <property type="protein sequence ID" value="KPA73934.1"/>
    <property type="molecule type" value="Genomic_DNA"/>
</dbReference>
<feature type="region of interest" description="Disordered" evidence="1">
    <location>
        <begin position="480"/>
        <end position="503"/>
    </location>
</feature>
<evidence type="ECO:0000259" key="2">
    <source>
        <dbReference type="PROSITE" id="PS50042"/>
    </source>
</evidence>
<dbReference type="EMBL" id="LGTL01000032">
    <property type="protein sequence ID" value="KPA73932.1"/>
    <property type="molecule type" value="Genomic_DNA"/>
</dbReference>
<dbReference type="EMBL" id="LGTL01000032">
    <property type="protein sequence ID" value="KPA73933.1"/>
    <property type="molecule type" value="Genomic_DNA"/>
</dbReference>
<dbReference type="GeneID" id="26909810"/>
<feature type="domain" description="Cyclic nucleotide-binding" evidence="2">
    <location>
        <begin position="598"/>
        <end position="679"/>
    </location>
</feature>
<feature type="region of interest" description="Disordered" evidence="1">
    <location>
        <begin position="198"/>
        <end position="234"/>
    </location>
</feature>
<dbReference type="GO" id="GO:0034236">
    <property type="term" value="F:protein kinase A catalytic subunit binding"/>
    <property type="evidence" value="ECO:0007669"/>
    <property type="project" value="TreeGrafter"/>
</dbReference>
<keyword evidence="4" id="KW-1185">Reference proteome</keyword>
<proteinExistence type="predicted"/>
<dbReference type="RefSeq" id="XP_015652372.1">
    <property type="nucleotide sequence ID" value="XM_015809052.1"/>
</dbReference>
<dbReference type="PANTHER" id="PTHR11635">
    <property type="entry name" value="CAMP-DEPENDENT PROTEIN KINASE REGULATORY CHAIN"/>
    <property type="match status" value="1"/>
</dbReference>
<evidence type="ECO:0000256" key="1">
    <source>
        <dbReference type="SAM" id="MobiDB-lite"/>
    </source>
</evidence>
<dbReference type="SMART" id="SM00100">
    <property type="entry name" value="cNMP"/>
    <property type="match status" value="3"/>
</dbReference>
<feature type="region of interest" description="Disordered" evidence="1">
    <location>
        <begin position="1"/>
        <end position="22"/>
    </location>
</feature>
<accession>A0A0N0VCW2</accession>
<feature type="domain" description="Cyclic nucleotide-binding" evidence="2">
    <location>
        <begin position="319"/>
        <end position="393"/>
    </location>
</feature>
<dbReference type="Gene3D" id="2.60.120.10">
    <property type="entry name" value="Jelly Rolls"/>
    <property type="match status" value="3"/>
</dbReference>
<dbReference type="Proteomes" id="UP000037923">
    <property type="component" value="Unassembled WGS sequence"/>
</dbReference>
<dbReference type="AlphaFoldDB" id="A0A0N0VCW2"/>
<feature type="compositionally biased region" description="Polar residues" evidence="1">
    <location>
        <begin position="198"/>
        <end position="212"/>
    </location>
</feature>
<dbReference type="GO" id="GO:0005829">
    <property type="term" value="C:cytosol"/>
    <property type="evidence" value="ECO:0007669"/>
    <property type="project" value="TreeGrafter"/>
</dbReference>
<dbReference type="VEuPathDB" id="TriTrypDB:LpyrH10_32_0600"/>
<dbReference type="InterPro" id="IPR050503">
    <property type="entry name" value="cAMP-dep_PK_reg_su-like"/>
</dbReference>
<dbReference type="CDD" id="cd00038">
    <property type="entry name" value="CAP_ED"/>
    <property type="match status" value="1"/>
</dbReference>
<reference evidence="3 4" key="1">
    <citation type="submission" date="2015-07" db="EMBL/GenBank/DDBJ databases">
        <title>High-quality genome of monoxenous trypanosomatid Leptomonas pyrrhocoris.</title>
        <authorList>
            <person name="Flegontov P."/>
            <person name="Butenko A."/>
            <person name="Firsov S."/>
            <person name="Vlcek C."/>
            <person name="Logacheva M.D."/>
            <person name="Field M."/>
            <person name="Filatov D."/>
            <person name="Flegontova O."/>
            <person name="Gerasimov E."/>
            <person name="Jackson A.P."/>
            <person name="Kelly S."/>
            <person name="Opperdoes F."/>
            <person name="O'Reilly A."/>
            <person name="Votypka J."/>
            <person name="Yurchenko V."/>
            <person name="Lukes J."/>
        </authorList>
    </citation>
    <scope>NUCLEOTIDE SEQUENCE [LARGE SCALE GENOMIC DNA]</scope>
    <source>
        <strain evidence="3">H10</strain>
    </source>
</reference>
<dbReference type="SUPFAM" id="SSF51206">
    <property type="entry name" value="cAMP-binding domain-like"/>
    <property type="match status" value="3"/>
</dbReference>
<dbReference type="OMA" id="FLQRPYC"/>
<protein>
    <recommendedName>
        <fullName evidence="2">Cyclic nucleotide-binding domain-containing protein</fullName>
    </recommendedName>
</protein>
<comment type="caution">
    <text evidence="3">The sequence shown here is derived from an EMBL/GenBank/DDBJ whole genome shotgun (WGS) entry which is preliminary data.</text>
</comment>
<sequence>MGMCCCKPSPAAERSPVAERSPADRLAGRFNVSPRFRNPFSVEPPLLSSVPNDGSDIDAPAAIKSADTDSSGNDNATAGRHGASDTRVFLPRRRGAVCGEALSCYLKDVKWWGSAKDPHSDTPDARQSELDTVRHVLLTHSLFTDCRDDAELMEEMLHAFERQETAPGEVIAFPLEVTAFHVVVQGRAVAGLTQTKADETSSLNADNLSRPLQGSCPATEAMHESGNNDAPRDRVGDRTQWNVGEAFGSEGLLYPLSSRYNDSSVHAASASEDGNADASASTSNTVTWRLSRVRYQQLLRLHYDEQLRRILRALSQCPLLQHLTPVQLFDLAEKAEVVTRGAAVPLLCAGEAPKDLLVLMSGTVAVEHERANGHGGQARIQAAILSVSDCVGDEEWLAGCAASSSAHPCAAAATYTYTTQQPIEAVRLSLQALMDLLSPADLAALQHNSRNVREKDRREEQVRESVRALVEQSLLARLSDDTDIEDTAEEAEDGSYERKKPAAGPAKFIGSAAFPNGRQLAQEPVMDDVTVKGADVTNFLLSNFFTRPTYCHADGRERGLSMAAFTAKRSYPRGAVLFEVAYEPHGDTTGASHSPKLVAHSPAKADHLYVVASGAISVLDADSGACIFTAVRGNSLGEEGLLPPLHCFTAAPLHTRVVVTGDAGCEVYELSAKAFREFLRRPYVAGIRQFCGVFCSLPCAEYFPENYWRFLFHCTTEQEVVGGDPIGMQGAPCVYVALLLDGRVNAYRGGAERIPATRNGQRDTGDGQDEAVATFRRGDIVGGQEAMEGGALAAAYVCECRTRMLCVPASSFGGLFRPAMPYLQSLWSQDRYKALRQVQ</sequence>
<feature type="compositionally biased region" description="Acidic residues" evidence="1">
    <location>
        <begin position="481"/>
        <end position="494"/>
    </location>
</feature>
<dbReference type="InterPro" id="IPR018490">
    <property type="entry name" value="cNMP-bd_dom_sf"/>
</dbReference>
<dbReference type="PROSITE" id="PS50042">
    <property type="entry name" value="CNMP_BINDING_3"/>
    <property type="match status" value="2"/>
</dbReference>
<name>A0A0N0VCW2_LEPPY</name>
<dbReference type="RefSeq" id="XP_015652371.1">
    <property type="nucleotide sequence ID" value="XM_015809051.1"/>
</dbReference>
<gene>
    <name evidence="3" type="ORF">ABB37_09527</name>
</gene>
<dbReference type="OrthoDB" id="260642at2759"/>
<evidence type="ECO:0000313" key="3">
    <source>
        <dbReference type="EMBL" id="KPA73932.1"/>
    </source>
</evidence>